<dbReference type="EMBL" id="QVFV01000003">
    <property type="protein sequence ID" value="RZM77866.1"/>
    <property type="molecule type" value="Genomic_DNA"/>
</dbReference>
<dbReference type="Pfam" id="PF00534">
    <property type="entry name" value="Glycos_transf_1"/>
    <property type="match status" value="1"/>
</dbReference>
<evidence type="ECO:0000313" key="4">
    <source>
        <dbReference type="EMBL" id="RZM77866.1"/>
    </source>
</evidence>
<dbReference type="InterPro" id="IPR050194">
    <property type="entry name" value="Glycosyltransferase_grp1"/>
</dbReference>
<reference evidence="4 5" key="1">
    <citation type="submission" date="2018-11" db="EMBL/GenBank/DDBJ databases">
        <title>Whole genome sequencing of an environmental sample.</title>
        <authorList>
            <person name="Sarangi A.N."/>
            <person name="Singh D."/>
            <person name="Tripathy S."/>
        </authorList>
    </citation>
    <scope>NUCLEOTIDE SEQUENCE [LARGE SCALE GENOMIC DNA]</scope>
    <source>
        <strain evidence="4 5">Lakshadweep</strain>
    </source>
</reference>
<accession>A0A4V2E2C4</accession>
<dbReference type="OrthoDB" id="9813214at2"/>
<dbReference type="PANTHER" id="PTHR45947:SF3">
    <property type="entry name" value="SULFOQUINOVOSYL TRANSFERASE SQD2"/>
    <property type="match status" value="1"/>
</dbReference>
<dbReference type="SUPFAM" id="SSF53756">
    <property type="entry name" value="UDP-Glycosyltransferase/glycogen phosphorylase"/>
    <property type="match status" value="1"/>
</dbReference>
<dbReference type="Gene3D" id="3.40.50.2000">
    <property type="entry name" value="Glycogen Phosphorylase B"/>
    <property type="match status" value="2"/>
</dbReference>
<dbReference type="RefSeq" id="WP_063776179.1">
    <property type="nucleotide sequence ID" value="NZ_QVFV01000003.1"/>
</dbReference>
<name>A0A4V2E2C4_9CYAN</name>
<feature type="domain" description="Glycosyltransferase subfamily 4-like N-terminal" evidence="3">
    <location>
        <begin position="19"/>
        <end position="187"/>
    </location>
</feature>
<dbReference type="Proteomes" id="UP000292459">
    <property type="component" value="Unassembled WGS sequence"/>
</dbReference>
<dbReference type="GO" id="GO:0016757">
    <property type="term" value="F:glycosyltransferase activity"/>
    <property type="evidence" value="ECO:0007669"/>
    <property type="project" value="InterPro"/>
</dbReference>
<comment type="caution">
    <text evidence="4">The sequence shown here is derived from an EMBL/GenBank/DDBJ whole genome shotgun (WGS) entry which is preliminary data.</text>
</comment>
<dbReference type="InterPro" id="IPR028098">
    <property type="entry name" value="Glyco_trans_4-like_N"/>
</dbReference>
<gene>
    <name evidence="4" type="ORF">DYY88_14975</name>
</gene>
<organism evidence="4 5">
    <name type="scientific">Leptolyngbya iicbica LK</name>
    <dbReference type="NCBI Taxonomy" id="2294035"/>
    <lineage>
        <taxon>Bacteria</taxon>
        <taxon>Bacillati</taxon>
        <taxon>Cyanobacteriota</taxon>
        <taxon>Cyanophyceae</taxon>
        <taxon>Leptolyngbyales</taxon>
        <taxon>Leptolyngbyaceae</taxon>
        <taxon>Leptolyngbya group</taxon>
        <taxon>Leptolyngbya</taxon>
        <taxon>Leptolyngbya iicbica</taxon>
    </lineage>
</organism>
<dbReference type="CDD" id="cd03801">
    <property type="entry name" value="GT4_PimA-like"/>
    <property type="match status" value="1"/>
</dbReference>
<evidence type="ECO:0000259" key="3">
    <source>
        <dbReference type="Pfam" id="PF13439"/>
    </source>
</evidence>
<protein>
    <submittedName>
        <fullName evidence="4">Glycosyltransferase family 1 protein</fullName>
    </submittedName>
</protein>
<keyword evidence="5" id="KW-1185">Reference proteome</keyword>
<keyword evidence="4" id="KW-0808">Transferase</keyword>
<feature type="compositionally biased region" description="Basic and acidic residues" evidence="1">
    <location>
        <begin position="387"/>
        <end position="399"/>
    </location>
</feature>
<feature type="region of interest" description="Disordered" evidence="1">
    <location>
        <begin position="383"/>
        <end position="405"/>
    </location>
</feature>
<dbReference type="PANTHER" id="PTHR45947">
    <property type="entry name" value="SULFOQUINOVOSYL TRANSFERASE SQD2"/>
    <property type="match status" value="1"/>
</dbReference>
<dbReference type="InterPro" id="IPR001296">
    <property type="entry name" value="Glyco_trans_1"/>
</dbReference>
<evidence type="ECO:0000313" key="5">
    <source>
        <dbReference type="Proteomes" id="UP000292459"/>
    </source>
</evidence>
<feature type="domain" description="Glycosyl transferase family 1" evidence="2">
    <location>
        <begin position="201"/>
        <end position="361"/>
    </location>
</feature>
<dbReference type="AlphaFoldDB" id="A0A4V2E2C4"/>
<evidence type="ECO:0000259" key="2">
    <source>
        <dbReference type="Pfam" id="PF00534"/>
    </source>
</evidence>
<sequence>MRIAYVCADPGIPVFGQKGCSIHVQEVIRAFRHQGATVDLFAVRWGDHPPADLADVKVHPLPPVPKGDTALREQVALASNPDLQIELAVNGPFDLIYERYALWSYSAMKFAQAQGIPGLLEVNAPLIAEQATHRGLVHREQAEQVADLAFNAARGIVAVSAEIKAYLSRWGITDKVRVIPNGVNHHRFVEALSPAIAPDPATFTVGFVGSLKPWHGLSHLVDAFAQLRQQVPQARLLIVGDGPERDALTTDLAQRDLLPWTHLTGAVSPEQIPSLLASMDVAVAPYPADLDFYFSPLKVVEYLAAGLPVVASDIGQLAHLITHGETGWLCPPGDAVALTAALAHLERSPELRQRLGTAGRQYILAHHTWDTVAEQILAMAFGPAAPEHPKSSPRDRRIPLPEGQG</sequence>
<dbReference type="Pfam" id="PF13439">
    <property type="entry name" value="Glyco_transf_4"/>
    <property type="match status" value="1"/>
</dbReference>
<proteinExistence type="predicted"/>
<evidence type="ECO:0000256" key="1">
    <source>
        <dbReference type="SAM" id="MobiDB-lite"/>
    </source>
</evidence>